<sequence length="368" mass="43249">MNQKQKILFFENLWNLITSWIPVIQALDIIIFQTKAMKLKKIWNKIKEDIELWESLFKVSLKNKKIFNIFDMAMLEIWDATWQIWRSLELISEKEEKEMNLKRKVLQVMIYPISIIIVTLMMITSIMIYVIPKIELMYKESNVNLPELTTIVISVSHFFVNNILSVLIWIFLTVYLLYLLLKNKNVKYFADKNILSIPLFGEIIKKKILVNFTDFLSTLLASGVIINKALLIIKSGTANSYYSKELTKIIDDIKNWMPLSDSMWWNYIFLQNKENLSFQEKNELEKAKKRSQLFPIELTTGVKIWEQTWTLAKMLHKSSLRYSKDIDNTIKNLSTMLEPIIIVVIWGIVGTIILAILLPFLNIANVIK</sequence>
<dbReference type="InterPro" id="IPR018076">
    <property type="entry name" value="T2SS_GspF_dom"/>
</dbReference>
<keyword evidence="3" id="KW-1003">Cell membrane</keyword>
<dbReference type="Gene3D" id="1.20.81.30">
    <property type="entry name" value="Type II secretion system (T2SS), domain F"/>
    <property type="match status" value="2"/>
</dbReference>
<feature type="transmembrane region" description="Helical" evidence="7">
    <location>
        <begin position="108"/>
        <end position="131"/>
    </location>
</feature>
<evidence type="ECO:0000256" key="6">
    <source>
        <dbReference type="ARBA" id="ARBA00023136"/>
    </source>
</evidence>
<proteinExistence type="inferred from homology"/>
<dbReference type="GO" id="GO:0005886">
    <property type="term" value="C:plasma membrane"/>
    <property type="evidence" value="ECO:0007669"/>
    <property type="project" value="UniProtKB-SubCell"/>
</dbReference>
<evidence type="ECO:0000256" key="5">
    <source>
        <dbReference type="ARBA" id="ARBA00022989"/>
    </source>
</evidence>
<accession>K2GTD0</accession>
<dbReference type="AlphaFoldDB" id="K2GTD0"/>
<feature type="domain" description="Type II secretion system protein GspF" evidence="8">
    <location>
        <begin position="212"/>
        <end position="359"/>
    </location>
</feature>
<gene>
    <name evidence="9" type="ORF">ACD_4C00233G0006</name>
</gene>
<dbReference type="Pfam" id="PF00482">
    <property type="entry name" value="T2SSF"/>
    <property type="match status" value="2"/>
</dbReference>
<evidence type="ECO:0000256" key="3">
    <source>
        <dbReference type="ARBA" id="ARBA00022475"/>
    </source>
</evidence>
<dbReference type="InterPro" id="IPR042094">
    <property type="entry name" value="T2SS_GspF_sf"/>
</dbReference>
<comment type="caution">
    <text evidence="9">The sequence shown here is derived from an EMBL/GenBank/DDBJ whole genome shotgun (WGS) entry which is preliminary data.</text>
</comment>
<protein>
    <recommendedName>
        <fullName evidence="8">Type II secretion system protein GspF domain-containing protein</fullName>
    </recommendedName>
</protein>
<dbReference type="PANTHER" id="PTHR30012:SF0">
    <property type="entry name" value="TYPE II SECRETION SYSTEM PROTEIN F-RELATED"/>
    <property type="match status" value="1"/>
</dbReference>
<evidence type="ECO:0000259" key="8">
    <source>
        <dbReference type="Pfam" id="PF00482"/>
    </source>
</evidence>
<keyword evidence="4 7" id="KW-0812">Transmembrane</keyword>
<evidence type="ECO:0000256" key="1">
    <source>
        <dbReference type="ARBA" id="ARBA00004651"/>
    </source>
</evidence>
<keyword evidence="5 7" id="KW-1133">Transmembrane helix</keyword>
<evidence type="ECO:0000256" key="4">
    <source>
        <dbReference type="ARBA" id="ARBA00022692"/>
    </source>
</evidence>
<evidence type="ECO:0000313" key="9">
    <source>
        <dbReference type="EMBL" id="EKE26605.1"/>
    </source>
</evidence>
<feature type="transmembrane region" description="Helical" evidence="7">
    <location>
        <begin position="151"/>
        <end position="181"/>
    </location>
</feature>
<reference evidence="9" key="1">
    <citation type="journal article" date="2012" name="Science">
        <title>Fermentation, hydrogen, and sulfur metabolism in multiple uncultivated bacterial phyla.</title>
        <authorList>
            <person name="Wrighton K.C."/>
            <person name="Thomas B.C."/>
            <person name="Sharon I."/>
            <person name="Miller C.S."/>
            <person name="Castelle C.J."/>
            <person name="VerBerkmoes N.C."/>
            <person name="Wilkins M.J."/>
            <person name="Hettich R.L."/>
            <person name="Lipton M.S."/>
            <person name="Williams K.H."/>
            <person name="Long P.E."/>
            <person name="Banfield J.F."/>
        </authorList>
    </citation>
    <scope>NUCLEOTIDE SEQUENCE [LARGE SCALE GENOMIC DNA]</scope>
</reference>
<dbReference type="EMBL" id="AMFJ01000749">
    <property type="protein sequence ID" value="EKE26605.1"/>
    <property type="molecule type" value="Genomic_DNA"/>
</dbReference>
<dbReference type="PANTHER" id="PTHR30012">
    <property type="entry name" value="GENERAL SECRETION PATHWAY PROTEIN"/>
    <property type="match status" value="1"/>
</dbReference>
<comment type="similarity">
    <text evidence="2">Belongs to the GSP F family.</text>
</comment>
<feature type="domain" description="Type II secretion system protein GspF" evidence="8">
    <location>
        <begin position="9"/>
        <end position="132"/>
    </location>
</feature>
<feature type="transmembrane region" description="Helical" evidence="7">
    <location>
        <begin position="340"/>
        <end position="361"/>
    </location>
</feature>
<comment type="subcellular location">
    <subcellularLocation>
        <location evidence="1">Cell membrane</location>
        <topology evidence="1">Multi-pass membrane protein</topology>
    </subcellularLocation>
</comment>
<evidence type="ECO:0000256" key="2">
    <source>
        <dbReference type="ARBA" id="ARBA00005745"/>
    </source>
</evidence>
<name>K2GTD0_9BACT</name>
<dbReference type="InterPro" id="IPR003004">
    <property type="entry name" value="GspF/PilC"/>
</dbReference>
<keyword evidence="6 7" id="KW-0472">Membrane</keyword>
<feature type="transmembrane region" description="Helical" evidence="7">
    <location>
        <begin position="12"/>
        <end position="32"/>
    </location>
</feature>
<organism evidence="9">
    <name type="scientific">uncultured bacterium</name>
    <name type="common">gcode 4</name>
    <dbReference type="NCBI Taxonomy" id="1234023"/>
    <lineage>
        <taxon>Bacteria</taxon>
        <taxon>environmental samples</taxon>
    </lineage>
</organism>
<evidence type="ECO:0000256" key="7">
    <source>
        <dbReference type="SAM" id="Phobius"/>
    </source>
</evidence>